<proteinExistence type="predicted"/>
<dbReference type="Proteomes" id="UP000275348">
    <property type="component" value="Unassembled WGS sequence"/>
</dbReference>
<protein>
    <submittedName>
        <fullName evidence="1">Uncharacterized protein</fullName>
    </submittedName>
</protein>
<evidence type="ECO:0000313" key="1">
    <source>
        <dbReference type="EMBL" id="RLZ11696.1"/>
    </source>
</evidence>
<keyword evidence="2" id="KW-1185">Reference proteome</keyword>
<dbReference type="AlphaFoldDB" id="A0A3L9MHT2"/>
<accession>A0A3L9MHT2</accession>
<reference evidence="1 2" key="1">
    <citation type="submission" date="2018-10" db="EMBL/GenBank/DDBJ databases">
        <authorList>
            <person name="Chen X."/>
        </authorList>
    </citation>
    <scope>NUCLEOTIDE SEQUENCE [LARGE SCALE GENOMIC DNA]</scope>
    <source>
        <strain evidence="1 2">YIM 102668</strain>
    </source>
</reference>
<dbReference type="OrthoDB" id="982075at2"/>
<comment type="caution">
    <text evidence="1">The sequence shown here is derived from an EMBL/GenBank/DDBJ whole genome shotgun (WGS) entry which is preliminary data.</text>
</comment>
<gene>
    <name evidence="1" type="ORF">EAH69_04545</name>
</gene>
<evidence type="ECO:0000313" key="2">
    <source>
        <dbReference type="Proteomes" id="UP000275348"/>
    </source>
</evidence>
<dbReference type="RefSeq" id="WP_121934002.1">
    <property type="nucleotide sequence ID" value="NZ_RDOJ01000004.1"/>
</dbReference>
<organism evidence="1 2">
    <name type="scientific">Faecalibacter macacae</name>
    <dbReference type="NCBI Taxonomy" id="1859289"/>
    <lineage>
        <taxon>Bacteria</taxon>
        <taxon>Pseudomonadati</taxon>
        <taxon>Bacteroidota</taxon>
        <taxon>Flavobacteriia</taxon>
        <taxon>Flavobacteriales</taxon>
        <taxon>Weeksellaceae</taxon>
        <taxon>Faecalibacter</taxon>
    </lineage>
</organism>
<name>A0A3L9MHT2_9FLAO</name>
<sequence>MIKAELIEKEEVQNYKFLDAPIDEVHVQKEKLIGAVRLGNEFKSKAYITFQTDQGPKKIETTVWTVTEKYLQIKNGILIPLTSLIDIQY</sequence>
<dbReference type="EMBL" id="RDOJ01000004">
    <property type="protein sequence ID" value="RLZ11696.1"/>
    <property type="molecule type" value="Genomic_DNA"/>
</dbReference>